<organism evidence="2 3">
    <name type="scientific">Azospirillum endophyticum</name>
    <dbReference type="NCBI Taxonomy" id="2800326"/>
    <lineage>
        <taxon>Bacteria</taxon>
        <taxon>Pseudomonadati</taxon>
        <taxon>Pseudomonadota</taxon>
        <taxon>Alphaproteobacteria</taxon>
        <taxon>Rhodospirillales</taxon>
        <taxon>Azospirillaceae</taxon>
        <taxon>Azospirillum</taxon>
    </lineage>
</organism>
<keyword evidence="3" id="KW-1185">Reference proteome</keyword>
<dbReference type="RefSeq" id="WP_200197968.1">
    <property type="nucleotide sequence ID" value="NZ_JAENHM010000073.1"/>
</dbReference>
<proteinExistence type="predicted"/>
<dbReference type="Proteomes" id="UP000652760">
    <property type="component" value="Unassembled WGS sequence"/>
</dbReference>
<feature type="region of interest" description="Disordered" evidence="1">
    <location>
        <begin position="33"/>
        <end position="59"/>
    </location>
</feature>
<gene>
    <name evidence="2" type="ORF">JHL17_28185</name>
</gene>
<sequence>MDEREYEQLKRRHHDLMKRSREVVEEACRIRLDSKRRPTPANAWSSTTAKSRKTRGGKE</sequence>
<feature type="compositionally biased region" description="Basic residues" evidence="1">
    <location>
        <begin position="50"/>
        <end position="59"/>
    </location>
</feature>
<accession>A0ABS1FCZ2</accession>
<name>A0ABS1FCZ2_9PROT</name>
<dbReference type="EMBL" id="JAENHM010000073">
    <property type="protein sequence ID" value="MBK1841290.1"/>
    <property type="molecule type" value="Genomic_DNA"/>
</dbReference>
<evidence type="ECO:0000313" key="3">
    <source>
        <dbReference type="Proteomes" id="UP000652760"/>
    </source>
</evidence>
<evidence type="ECO:0000313" key="2">
    <source>
        <dbReference type="EMBL" id="MBK1841290.1"/>
    </source>
</evidence>
<comment type="caution">
    <text evidence="2">The sequence shown here is derived from an EMBL/GenBank/DDBJ whole genome shotgun (WGS) entry which is preliminary data.</text>
</comment>
<protein>
    <submittedName>
        <fullName evidence="2">Uncharacterized protein</fullName>
    </submittedName>
</protein>
<reference evidence="3" key="1">
    <citation type="submission" date="2021-01" db="EMBL/GenBank/DDBJ databases">
        <title>Genome public.</title>
        <authorList>
            <person name="Liu C."/>
            <person name="Sun Q."/>
        </authorList>
    </citation>
    <scope>NUCLEOTIDE SEQUENCE [LARGE SCALE GENOMIC DNA]</scope>
    <source>
        <strain evidence="3">YIM B02556</strain>
    </source>
</reference>
<evidence type="ECO:0000256" key="1">
    <source>
        <dbReference type="SAM" id="MobiDB-lite"/>
    </source>
</evidence>